<dbReference type="HOGENOM" id="CLU_2997633_0_0_1"/>
<gene>
    <name evidence="1" type="ORF">GLOINDRAFT_252915</name>
</gene>
<accession>U9T262</accession>
<protein>
    <submittedName>
        <fullName evidence="1">Uncharacterized protein</fullName>
    </submittedName>
</protein>
<dbReference type="EMBL" id="KI295835">
    <property type="protein sequence ID" value="ESA02274.1"/>
    <property type="molecule type" value="Genomic_DNA"/>
</dbReference>
<name>U9T262_RHIID</name>
<organism evidence="1">
    <name type="scientific">Rhizophagus irregularis (strain DAOM 181602 / DAOM 197198 / MUCL 43194)</name>
    <name type="common">Arbuscular mycorrhizal fungus</name>
    <name type="synonym">Glomus intraradices</name>
    <dbReference type="NCBI Taxonomy" id="747089"/>
    <lineage>
        <taxon>Eukaryota</taxon>
        <taxon>Fungi</taxon>
        <taxon>Fungi incertae sedis</taxon>
        <taxon>Mucoromycota</taxon>
        <taxon>Glomeromycotina</taxon>
        <taxon>Glomeromycetes</taxon>
        <taxon>Glomerales</taxon>
        <taxon>Glomeraceae</taxon>
        <taxon>Rhizophagus</taxon>
    </lineage>
</organism>
<reference evidence="1" key="1">
    <citation type="submission" date="2013-07" db="EMBL/GenBank/DDBJ databases">
        <title>The genome of an arbuscular mycorrhizal fungus provides insights into the evolution of the oldest plant symbiosis.</title>
        <authorList>
            <consortium name="DOE Joint Genome Institute"/>
            <person name="Tisserant E."/>
            <person name="Malbreil M."/>
            <person name="Kuo A."/>
            <person name="Kohler A."/>
            <person name="Symeonidi A."/>
            <person name="Balestrini R."/>
            <person name="Charron P."/>
            <person name="Duensing N."/>
            <person name="Frei-dit-Frey N."/>
            <person name="Gianinazzi-Pearson V."/>
            <person name="Gilbert B."/>
            <person name="Handa Y."/>
            <person name="Hijri M."/>
            <person name="Kaul R."/>
            <person name="Kawaguchi M."/>
            <person name="Krajinski F."/>
            <person name="Lammers P."/>
            <person name="Lapierre D."/>
            <person name="Masclaux F.G."/>
            <person name="Murat C."/>
            <person name="Morin E."/>
            <person name="Ndikumana S."/>
            <person name="Pagni M."/>
            <person name="Petitpierre D."/>
            <person name="Requena N."/>
            <person name="Rosikiewicz P."/>
            <person name="Riley R."/>
            <person name="Saito K."/>
            <person name="San Clemente H."/>
            <person name="Shapiro H."/>
            <person name="van Tuinen D."/>
            <person name="Becard G."/>
            <person name="Bonfante P."/>
            <person name="Paszkowski U."/>
            <person name="Shachar-Hill Y."/>
            <person name="Young J.P."/>
            <person name="Sanders I.R."/>
            <person name="Henrissat B."/>
            <person name="Rensing S.A."/>
            <person name="Grigoriev I.V."/>
            <person name="Corradi N."/>
            <person name="Roux C."/>
            <person name="Martin F."/>
        </authorList>
    </citation>
    <scope>NUCLEOTIDE SEQUENCE</scope>
    <source>
        <strain evidence="1">DAOM 197198</strain>
    </source>
</reference>
<dbReference type="AlphaFoldDB" id="U9T262"/>
<evidence type="ECO:0000313" key="1">
    <source>
        <dbReference type="EMBL" id="ESA02274.1"/>
    </source>
</evidence>
<sequence length="57" mass="6682">MNNPFISRTVKGKLFWTRNLELDVGHPLRREFSPVPYTTCSLKLLYFSNLKCYSSVL</sequence>
<proteinExistence type="predicted"/>